<evidence type="ECO:0000256" key="8">
    <source>
        <dbReference type="SAM" id="SignalP"/>
    </source>
</evidence>
<dbReference type="InterPro" id="IPR010795">
    <property type="entry name" value="Prenylcys_lyase"/>
</dbReference>
<dbReference type="Pfam" id="PF07156">
    <property type="entry name" value="Prenylcys_lyase"/>
    <property type="match status" value="1"/>
</dbReference>
<dbReference type="PANTHER" id="PTHR15944:SF0">
    <property type="entry name" value="PRENYLCYSTEINE LYASE DOMAIN-CONTAINING PROTEIN"/>
    <property type="match status" value="1"/>
</dbReference>
<evidence type="ECO:0000256" key="6">
    <source>
        <dbReference type="ARBA" id="ARBA00023002"/>
    </source>
</evidence>
<dbReference type="GO" id="GO:0001735">
    <property type="term" value="F:prenylcysteine oxidase activity"/>
    <property type="evidence" value="ECO:0007669"/>
    <property type="project" value="InterPro"/>
</dbReference>
<organism evidence="10 11">
    <name type="scientific">Tieghemiomyces parasiticus</name>
    <dbReference type="NCBI Taxonomy" id="78921"/>
    <lineage>
        <taxon>Eukaryota</taxon>
        <taxon>Fungi</taxon>
        <taxon>Fungi incertae sedis</taxon>
        <taxon>Zoopagomycota</taxon>
        <taxon>Kickxellomycotina</taxon>
        <taxon>Dimargaritomycetes</taxon>
        <taxon>Dimargaritales</taxon>
        <taxon>Dimargaritaceae</taxon>
        <taxon>Tieghemiomyces</taxon>
    </lineage>
</organism>
<dbReference type="Gene3D" id="3.50.50.60">
    <property type="entry name" value="FAD/NAD(P)-binding domain"/>
    <property type="match status" value="1"/>
</dbReference>
<evidence type="ECO:0000259" key="9">
    <source>
        <dbReference type="Pfam" id="PF07156"/>
    </source>
</evidence>
<keyword evidence="4 8" id="KW-0732">Signal</keyword>
<dbReference type="InterPro" id="IPR036188">
    <property type="entry name" value="FAD/NAD-bd_sf"/>
</dbReference>
<keyword evidence="6" id="KW-0560">Oxidoreductase</keyword>
<evidence type="ECO:0000256" key="3">
    <source>
        <dbReference type="ARBA" id="ARBA00022630"/>
    </source>
</evidence>
<keyword evidence="3" id="KW-0285">Flavoprotein</keyword>
<comment type="caution">
    <text evidence="10">The sequence shown here is derived from an EMBL/GenBank/DDBJ whole genome shotgun (WGS) entry which is preliminary data.</text>
</comment>
<evidence type="ECO:0000256" key="2">
    <source>
        <dbReference type="ARBA" id="ARBA00009967"/>
    </source>
</evidence>
<evidence type="ECO:0000256" key="4">
    <source>
        <dbReference type="ARBA" id="ARBA00022729"/>
    </source>
</evidence>
<dbReference type="Proteomes" id="UP001150569">
    <property type="component" value="Unassembled WGS sequence"/>
</dbReference>
<dbReference type="SUPFAM" id="SSF51905">
    <property type="entry name" value="FAD/NAD(P)-binding domain"/>
    <property type="match status" value="1"/>
</dbReference>
<evidence type="ECO:0000256" key="5">
    <source>
        <dbReference type="ARBA" id="ARBA00022827"/>
    </source>
</evidence>
<name>A0A9W8ABE6_9FUNG</name>
<gene>
    <name evidence="10" type="ORF">IWQ60_004432</name>
</gene>
<evidence type="ECO:0000256" key="7">
    <source>
        <dbReference type="ARBA" id="ARBA00023180"/>
    </source>
</evidence>
<comment type="cofactor">
    <cofactor evidence="1">
        <name>FAD</name>
        <dbReference type="ChEBI" id="CHEBI:57692"/>
    </cofactor>
</comment>
<keyword evidence="7" id="KW-0325">Glycoprotein</keyword>
<protein>
    <recommendedName>
        <fullName evidence="9">Prenylcysteine lyase domain-containing protein</fullName>
    </recommendedName>
</protein>
<dbReference type="EMBL" id="JANBPT010000214">
    <property type="protein sequence ID" value="KAJ1925650.1"/>
    <property type="molecule type" value="Genomic_DNA"/>
</dbReference>
<sequence>MKLITYGLLCLAAFSAETCSAEGIPTPAPKRIAVIGAGASGTSAAYFIQQGMTNTSTPVSITVYERSDQVGGRVNAITVPGTNLMIETGAAIFIDTNANLIKYAAQFNLTVQPAASGLSNTHANPKLGIWNGTDFSFMQTGNATADQAVIVSRFGVYSIGAISQLIQSYAVQFLKVYYPAAVNGTFDTMRSILEYLGLQSTTQATAQNALNAAIPNLNANYLAEVVEIATRENYGQGLAQIHTMGMAISVVGSSGTAYQVQGGNQQVFQKLLAASGATVHLKTPVAAISKSVSATGDSEGAVQYTVTTAAGSSTDYDAVVMASPPIATTTSSNAKSSITWQNLTTPNYFTTPNALVTPPVTYRSIHVTIVAGVVNPLYFKARSFSQLPLAIYSTQDASATCPFTSLVVHEVLTFAQILKIAAASLYTNRSAIEPTAFFTLTKVFSPEALTERQLARLYGARFWTYQTSYNAYPNLVPRDEGQFPPLTVDTQLYYPNAFEPFISTMETSMISAQNVANLLVRDLTQSA</sequence>
<feature type="chain" id="PRO_5040921029" description="Prenylcysteine lyase domain-containing protein" evidence="8">
    <location>
        <begin position="24"/>
        <end position="527"/>
    </location>
</feature>
<proteinExistence type="inferred from homology"/>
<dbReference type="PANTHER" id="PTHR15944">
    <property type="entry name" value="FARNESYLCYSTEINE LYASE"/>
    <property type="match status" value="1"/>
</dbReference>
<evidence type="ECO:0000313" key="10">
    <source>
        <dbReference type="EMBL" id="KAJ1925650.1"/>
    </source>
</evidence>
<evidence type="ECO:0000256" key="1">
    <source>
        <dbReference type="ARBA" id="ARBA00001974"/>
    </source>
</evidence>
<keyword evidence="11" id="KW-1185">Reference proteome</keyword>
<comment type="similarity">
    <text evidence="2">Belongs to the prenylcysteine oxidase family.</text>
</comment>
<dbReference type="Pfam" id="PF13450">
    <property type="entry name" value="NAD_binding_8"/>
    <property type="match status" value="1"/>
</dbReference>
<feature type="domain" description="Prenylcysteine lyase" evidence="9">
    <location>
        <begin position="148"/>
        <end position="525"/>
    </location>
</feature>
<dbReference type="GO" id="GO:0030327">
    <property type="term" value="P:prenylated protein catabolic process"/>
    <property type="evidence" value="ECO:0007669"/>
    <property type="project" value="TreeGrafter"/>
</dbReference>
<dbReference type="InterPro" id="IPR017046">
    <property type="entry name" value="Prenylcysteine_Oxase1"/>
</dbReference>
<keyword evidence="5" id="KW-0274">FAD</keyword>
<dbReference type="AlphaFoldDB" id="A0A9W8ABE6"/>
<feature type="signal peptide" evidence="8">
    <location>
        <begin position="1"/>
        <end position="23"/>
    </location>
</feature>
<dbReference type="GO" id="GO:0030328">
    <property type="term" value="P:prenylcysteine catabolic process"/>
    <property type="evidence" value="ECO:0007669"/>
    <property type="project" value="InterPro"/>
</dbReference>
<dbReference type="OrthoDB" id="437369at2759"/>
<evidence type="ECO:0000313" key="11">
    <source>
        <dbReference type="Proteomes" id="UP001150569"/>
    </source>
</evidence>
<accession>A0A9W8ABE6</accession>
<reference evidence="10" key="1">
    <citation type="submission" date="2022-07" db="EMBL/GenBank/DDBJ databases">
        <title>Phylogenomic reconstructions and comparative analyses of Kickxellomycotina fungi.</title>
        <authorList>
            <person name="Reynolds N.K."/>
            <person name="Stajich J.E."/>
            <person name="Barry K."/>
            <person name="Grigoriev I.V."/>
            <person name="Crous P."/>
            <person name="Smith M.E."/>
        </authorList>
    </citation>
    <scope>NUCLEOTIDE SEQUENCE</scope>
    <source>
        <strain evidence="10">RSA 861</strain>
    </source>
</reference>